<protein>
    <recommendedName>
        <fullName evidence="2">Mos1 transposase HTH domain-containing protein</fullName>
    </recommendedName>
</protein>
<dbReference type="Gene3D" id="1.10.10.1450">
    <property type="match status" value="1"/>
</dbReference>
<feature type="domain" description="Mos1 transposase HTH" evidence="2">
    <location>
        <begin position="91"/>
        <end position="123"/>
    </location>
</feature>
<evidence type="ECO:0000256" key="1">
    <source>
        <dbReference type="SAM" id="MobiDB-lite"/>
    </source>
</evidence>
<dbReference type="Proteomes" id="UP001235939">
    <property type="component" value="Chromosome 06"/>
</dbReference>
<reference evidence="3 4" key="1">
    <citation type="submission" date="2022-01" db="EMBL/GenBank/DDBJ databases">
        <title>A chromosomal length assembly of Cordylochernes scorpioides.</title>
        <authorList>
            <person name="Zeh D."/>
            <person name="Zeh J."/>
        </authorList>
    </citation>
    <scope>NUCLEOTIDE SEQUENCE [LARGE SCALE GENOMIC DNA]</scope>
    <source>
        <strain evidence="3">IN4F17</strain>
        <tissue evidence="3">Whole Body</tissue>
    </source>
</reference>
<name>A0ABY6KK64_9ARAC</name>
<feature type="compositionally biased region" description="Basic and acidic residues" evidence="1">
    <location>
        <begin position="21"/>
        <end position="36"/>
    </location>
</feature>
<feature type="compositionally biased region" description="Basic residues" evidence="1">
    <location>
        <begin position="1"/>
        <end position="10"/>
    </location>
</feature>
<organism evidence="3 4">
    <name type="scientific">Cordylochernes scorpioides</name>
    <dbReference type="NCBI Taxonomy" id="51811"/>
    <lineage>
        <taxon>Eukaryota</taxon>
        <taxon>Metazoa</taxon>
        <taxon>Ecdysozoa</taxon>
        <taxon>Arthropoda</taxon>
        <taxon>Chelicerata</taxon>
        <taxon>Arachnida</taxon>
        <taxon>Pseudoscorpiones</taxon>
        <taxon>Cheliferoidea</taxon>
        <taxon>Chernetidae</taxon>
        <taxon>Cordylochernes</taxon>
    </lineage>
</organism>
<gene>
    <name evidence="3" type="ORF">LAZ67_6002005</name>
</gene>
<accession>A0ABY6KK64</accession>
<feature type="region of interest" description="Disordered" evidence="1">
    <location>
        <begin position="1"/>
        <end position="64"/>
    </location>
</feature>
<dbReference type="InterPro" id="IPR052709">
    <property type="entry name" value="Transposase-MT_Hybrid"/>
</dbReference>
<sequence>MVVSLKRKPKPTNGSSSVSSTEKKKFQENKHIENQSRRGGRMGPGSGPTYRSNDVARVSQPAAVRPWRGAKPWRALHAILIVAYDDDRPCSATETYELIKEVFGEAALSRSRTFEWFSRFLKGREKVNDDQHTGRPRSLRCEENKLKKGIN</sequence>
<evidence type="ECO:0000313" key="3">
    <source>
        <dbReference type="EMBL" id="UYV69008.1"/>
    </source>
</evidence>
<dbReference type="PANTHER" id="PTHR46060">
    <property type="entry name" value="MARINER MOS1 TRANSPOSASE-LIKE PROTEIN"/>
    <property type="match status" value="1"/>
</dbReference>
<proteinExistence type="predicted"/>
<dbReference type="Pfam" id="PF17906">
    <property type="entry name" value="HTH_48"/>
    <property type="match status" value="1"/>
</dbReference>
<dbReference type="EMBL" id="CP092868">
    <property type="protein sequence ID" value="UYV69008.1"/>
    <property type="molecule type" value="Genomic_DNA"/>
</dbReference>
<dbReference type="InterPro" id="IPR041426">
    <property type="entry name" value="Mos1_HTH"/>
</dbReference>
<dbReference type="PANTHER" id="PTHR46060:SF1">
    <property type="entry name" value="MARINER MOS1 TRANSPOSASE-LIKE PROTEIN"/>
    <property type="match status" value="1"/>
</dbReference>
<keyword evidence="4" id="KW-1185">Reference proteome</keyword>
<evidence type="ECO:0000259" key="2">
    <source>
        <dbReference type="Pfam" id="PF17906"/>
    </source>
</evidence>
<evidence type="ECO:0000313" key="4">
    <source>
        <dbReference type="Proteomes" id="UP001235939"/>
    </source>
</evidence>